<evidence type="ECO:0000313" key="10">
    <source>
        <dbReference type="EMBL" id="ADP79335.1"/>
    </source>
</evidence>
<evidence type="ECO:0000259" key="9">
    <source>
        <dbReference type="Pfam" id="PF02771"/>
    </source>
</evidence>
<evidence type="ECO:0000313" key="11">
    <source>
        <dbReference type="Proteomes" id="UP000002484"/>
    </source>
</evidence>
<comment type="cofactor">
    <cofactor evidence="1 6">
        <name>FAD</name>
        <dbReference type="ChEBI" id="CHEBI:57692"/>
    </cofactor>
</comment>
<dbReference type="eggNOG" id="COG1960">
    <property type="taxonomic scope" value="Bacteria"/>
</dbReference>
<keyword evidence="3 6" id="KW-0285">Flavoprotein</keyword>
<dbReference type="AlphaFoldDB" id="E3J2G3"/>
<feature type="domain" description="Acyl-CoA dehydrogenase/oxidase C-terminal" evidence="7">
    <location>
        <begin position="248"/>
        <end position="390"/>
    </location>
</feature>
<dbReference type="SUPFAM" id="SSF56645">
    <property type="entry name" value="Acyl-CoA dehydrogenase NM domain-like"/>
    <property type="match status" value="1"/>
</dbReference>
<dbReference type="Proteomes" id="UP000002484">
    <property type="component" value="Chromosome"/>
</dbReference>
<evidence type="ECO:0000256" key="1">
    <source>
        <dbReference type="ARBA" id="ARBA00001974"/>
    </source>
</evidence>
<dbReference type="Gene3D" id="1.20.140.10">
    <property type="entry name" value="Butyryl-CoA Dehydrogenase, subunit A, domain 3"/>
    <property type="match status" value="1"/>
</dbReference>
<dbReference type="InterPro" id="IPR046373">
    <property type="entry name" value="Acyl-CoA_Oxase/DH_mid-dom_sf"/>
</dbReference>
<protein>
    <submittedName>
        <fullName evidence="10">Acyl-CoA dehydrogenase domain-containing protein</fullName>
    </submittedName>
</protein>
<evidence type="ECO:0000259" key="8">
    <source>
        <dbReference type="Pfam" id="PF02770"/>
    </source>
</evidence>
<dbReference type="KEGG" id="fri:FraEuI1c_1263"/>
<name>E3J2G3_PSEI1</name>
<keyword evidence="11" id="KW-1185">Reference proteome</keyword>
<dbReference type="EMBL" id="CP002299">
    <property type="protein sequence ID" value="ADP79335.1"/>
    <property type="molecule type" value="Genomic_DNA"/>
</dbReference>
<dbReference type="InterPro" id="IPR052161">
    <property type="entry name" value="Mycobact_Acyl-CoA_DH"/>
</dbReference>
<accession>E3J2G3</accession>
<dbReference type="InterPro" id="IPR037069">
    <property type="entry name" value="AcylCoA_DH/ox_N_sf"/>
</dbReference>
<evidence type="ECO:0000256" key="4">
    <source>
        <dbReference type="ARBA" id="ARBA00022827"/>
    </source>
</evidence>
<reference evidence="10 11" key="1">
    <citation type="submission" date="2010-10" db="EMBL/GenBank/DDBJ databases">
        <title>Complete sequence of Frankia sp. EuI1c.</title>
        <authorList>
            <consortium name="US DOE Joint Genome Institute"/>
            <person name="Lucas S."/>
            <person name="Copeland A."/>
            <person name="Lapidus A."/>
            <person name="Cheng J.-F."/>
            <person name="Bruce D."/>
            <person name="Goodwin L."/>
            <person name="Pitluck S."/>
            <person name="Chertkov O."/>
            <person name="Detter J.C."/>
            <person name="Han C."/>
            <person name="Tapia R."/>
            <person name="Land M."/>
            <person name="Hauser L."/>
            <person name="Jeffries C."/>
            <person name="Kyrpides N."/>
            <person name="Ivanova N."/>
            <person name="Mikhailova N."/>
            <person name="Beauchemin N."/>
            <person name="Sen A."/>
            <person name="Sur S.A."/>
            <person name="Gtari M."/>
            <person name="Wall L."/>
            <person name="Tisa L."/>
            <person name="Woyke T."/>
        </authorList>
    </citation>
    <scope>NUCLEOTIDE SEQUENCE [LARGE SCALE GENOMIC DNA]</scope>
    <source>
        <strain evidence="11">DSM 45817 / CECT 9037 / EuI1c</strain>
    </source>
</reference>
<evidence type="ECO:0000256" key="3">
    <source>
        <dbReference type="ARBA" id="ARBA00022630"/>
    </source>
</evidence>
<proteinExistence type="inferred from homology"/>
<comment type="similarity">
    <text evidence="2 6">Belongs to the acyl-CoA dehydrogenase family.</text>
</comment>
<dbReference type="HOGENOM" id="CLU_018204_9_0_11"/>
<gene>
    <name evidence="10" type="ordered locus">FraEuI1c_1263</name>
</gene>
<dbReference type="InterPro" id="IPR006091">
    <property type="entry name" value="Acyl-CoA_Oxase/DH_mid-dom"/>
</dbReference>
<evidence type="ECO:0000259" key="7">
    <source>
        <dbReference type="Pfam" id="PF00441"/>
    </source>
</evidence>
<dbReference type="SUPFAM" id="SSF47203">
    <property type="entry name" value="Acyl-CoA dehydrogenase C-terminal domain-like"/>
    <property type="match status" value="1"/>
</dbReference>
<feature type="domain" description="Acyl-CoA oxidase/dehydrogenase middle" evidence="8">
    <location>
        <begin position="124"/>
        <end position="236"/>
    </location>
</feature>
<evidence type="ECO:0000256" key="6">
    <source>
        <dbReference type="RuleBase" id="RU362125"/>
    </source>
</evidence>
<dbReference type="InParanoid" id="E3J2G3"/>
<dbReference type="Pfam" id="PF02771">
    <property type="entry name" value="Acyl-CoA_dh_N"/>
    <property type="match status" value="1"/>
</dbReference>
<dbReference type="InterPro" id="IPR013786">
    <property type="entry name" value="AcylCoA_DH/ox_N"/>
</dbReference>
<dbReference type="PANTHER" id="PTHR43292:SF3">
    <property type="entry name" value="ACYL-COA DEHYDROGENASE FADE29"/>
    <property type="match status" value="1"/>
</dbReference>
<feature type="domain" description="Acyl-CoA dehydrogenase/oxidase N-terminal" evidence="9">
    <location>
        <begin position="6"/>
        <end position="119"/>
    </location>
</feature>
<dbReference type="Pfam" id="PF02770">
    <property type="entry name" value="Acyl-CoA_dh_M"/>
    <property type="match status" value="1"/>
</dbReference>
<dbReference type="OrthoDB" id="3964153at2"/>
<dbReference type="Gene3D" id="1.10.540.10">
    <property type="entry name" value="Acyl-CoA dehydrogenase/oxidase, N-terminal domain"/>
    <property type="match status" value="1"/>
</dbReference>
<dbReference type="Pfam" id="PF00441">
    <property type="entry name" value="Acyl-CoA_dh_1"/>
    <property type="match status" value="1"/>
</dbReference>
<dbReference type="GO" id="GO:0050660">
    <property type="term" value="F:flavin adenine dinucleotide binding"/>
    <property type="evidence" value="ECO:0007669"/>
    <property type="project" value="InterPro"/>
</dbReference>
<dbReference type="InterPro" id="IPR009075">
    <property type="entry name" value="AcylCo_DH/oxidase_C"/>
</dbReference>
<dbReference type="InterPro" id="IPR009100">
    <property type="entry name" value="AcylCoA_DH/oxidase_NM_dom_sf"/>
</dbReference>
<keyword evidence="5 6" id="KW-0560">Oxidoreductase</keyword>
<dbReference type="STRING" id="298654.FraEuI1c_1263"/>
<evidence type="ECO:0000256" key="5">
    <source>
        <dbReference type="ARBA" id="ARBA00023002"/>
    </source>
</evidence>
<dbReference type="PANTHER" id="PTHR43292">
    <property type="entry name" value="ACYL-COA DEHYDROGENASE"/>
    <property type="match status" value="1"/>
</dbReference>
<evidence type="ECO:0000256" key="2">
    <source>
        <dbReference type="ARBA" id="ARBA00009347"/>
    </source>
</evidence>
<keyword evidence="4 6" id="KW-0274">FAD</keyword>
<dbReference type="RefSeq" id="WP_013422456.1">
    <property type="nucleotide sequence ID" value="NC_014666.1"/>
</dbReference>
<dbReference type="Gene3D" id="2.40.110.10">
    <property type="entry name" value="Butyryl-CoA Dehydrogenase, subunit A, domain 2"/>
    <property type="match status" value="1"/>
</dbReference>
<dbReference type="InterPro" id="IPR036250">
    <property type="entry name" value="AcylCo_DH-like_C"/>
</dbReference>
<organism evidence="10 11">
    <name type="scientific">Pseudofrankia inefficax (strain DSM 45817 / CECT 9037 / DDB 130130 / EuI1c)</name>
    <name type="common">Frankia inefficax</name>
    <dbReference type="NCBI Taxonomy" id="298654"/>
    <lineage>
        <taxon>Bacteria</taxon>
        <taxon>Bacillati</taxon>
        <taxon>Actinomycetota</taxon>
        <taxon>Actinomycetes</taxon>
        <taxon>Frankiales</taxon>
        <taxon>Frankiaceae</taxon>
        <taxon>Pseudofrankia</taxon>
    </lineage>
</organism>
<sequence>MDLTWSDEDEAFRAEARAWLTANVPATPLPSGDTRTGFAAHLDWERRLFEARWAVVSWPERYGGRDASLWQWLVFEEEYARAGAPQRVTQNGIFLLAPTVFEFGTPEQQDRILPRMAAGLDTWAQGWSEPGAGSDLAGLRSTGVEDVEGGGWRLSGQKTWTTRGAFCTHLFGLFRTGTPAAPASEPEAGPRTGRAGGRHHGLTYFLVPLDAPGVTVRGFERLDGDEGFAEVFLDDVFVPTENVLGGVGRGWQVAMATTGSERGLTLRPPGRFLATANRLVELARATPGGLPAAVRDRVVQAHIDAQAYQLFTLHQVSGLLNGRQPGAASSLNKLFWSELDVRIHETALDLLGAGAELDGPWSKGFLFSLSGPIYAGTNEIQRNVVAERLLGLPRV</sequence>
<dbReference type="GO" id="GO:0016627">
    <property type="term" value="F:oxidoreductase activity, acting on the CH-CH group of donors"/>
    <property type="evidence" value="ECO:0007669"/>
    <property type="project" value="InterPro"/>
</dbReference>
<dbReference type="GO" id="GO:0005886">
    <property type="term" value="C:plasma membrane"/>
    <property type="evidence" value="ECO:0007669"/>
    <property type="project" value="TreeGrafter"/>
</dbReference>